<evidence type="ECO:0000313" key="2">
    <source>
        <dbReference type="Proteomes" id="UP000396788"/>
    </source>
</evidence>
<accession>A0A5E4VU11</accession>
<sequence length="95" mass="10181">MWKTVFAGTVDDRPVKLKEYNDDDGARELRVETNYGEDQILGGDVPGVIAGAPVSADDTMHVDASTPEELELNLIELGGFSPAGAKEIASHAWLP</sequence>
<evidence type="ECO:0000313" key="1">
    <source>
        <dbReference type="EMBL" id="VVE14550.1"/>
    </source>
</evidence>
<protein>
    <submittedName>
        <fullName evidence="1">Uncharacterized protein</fullName>
    </submittedName>
</protein>
<organism evidence="1 2">
    <name type="scientific">Pandoraea cepalis</name>
    <dbReference type="NCBI Taxonomy" id="2508294"/>
    <lineage>
        <taxon>Bacteria</taxon>
        <taxon>Pseudomonadati</taxon>
        <taxon>Pseudomonadota</taxon>
        <taxon>Betaproteobacteria</taxon>
        <taxon>Burkholderiales</taxon>
        <taxon>Burkholderiaceae</taxon>
        <taxon>Pandoraea</taxon>
    </lineage>
</organism>
<proteinExistence type="predicted"/>
<dbReference type="Proteomes" id="UP000396788">
    <property type="component" value="Unassembled WGS sequence"/>
</dbReference>
<name>A0A5E4VU11_9BURK</name>
<dbReference type="EMBL" id="CABPRY010000006">
    <property type="protein sequence ID" value="VVE14550.1"/>
    <property type="molecule type" value="Genomic_DNA"/>
</dbReference>
<dbReference type="RefSeq" id="WP_150609203.1">
    <property type="nucleotide sequence ID" value="NZ_CABPRY010000006.1"/>
</dbReference>
<reference evidence="1 2" key="1">
    <citation type="submission" date="2019-08" db="EMBL/GenBank/DDBJ databases">
        <authorList>
            <person name="Peeters C."/>
        </authorList>
    </citation>
    <scope>NUCLEOTIDE SEQUENCE [LARGE SCALE GENOMIC DNA]</scope>
    <source>
        <strain evidence="1 2">LMG 31107</strain>
    </source>
</reference>
<gene>
    <name evidence="1" type="ORF">PCE31107_02820</name>
</gene>
<dbReference type="AlphaFoldDB" id="A0A5E4VU11"/>